<keyword evidence="1" id="KW-1133">Transmembrane helix</keyword>
<evidence type="ECO:0000313" key="2">
    <source>
        <dbReference type="EMBL" id="MBB6070080.1"/>
    </source>
</evidence>
<proteinExistence type="predicted"/>
<dbReference type="Proteomes" id="UP000582837">
    <property type="component" value="Unassembled WGS sequence"/>
</dbReference>
<keyword evidence="1" id="KW-0472">Membrane</keyword>
<sequence length="213" mass="22618">MNQDQKPPLAERGRRRMLGLLAASMLMTAVALPLLFWGGRMGIPARRAEIIAVILIFVSGLAMLAGVEPARRDAVDRGAGTAPAPISRAVVLEVLGFSVLVALVSRFVSGAAWADAIGRVPGIAIYLILFHVLARAQRRGVPPWYRPAGYGFALAGLGGGLTWAVIAGASLRHGVAYGLTWSLMHYTWVRYSTRGAADMLARKAGHGGPPLRS</sequence>
<dbReference type="RefSeq" id="WP_170039825.1">
    <property type="nucleotide sequence ID" value="NZ_JABDTL010000002.1"/>
</dbReference>
<protein>
    <submittedName>
        <fullName evidence="2">Uncharacterized protein</fullName>
    </submittedName>
</protein>
<reference evidence="2 3" key="1">
    <citation type="submission" date="2020-08" db="EMBL/GenBank/DDBJ databases">
        <title>Genomic Encyclopedia of Type Strains, Phase IV (KMG-IV): sequencing the most valuable type-strain genomes for metagenomic binning, comparative biology and taxonomic classification.</title>
        <authorList>
            <person name="Goeker M."/>
        </authorList>
    </citation>
    <scope>NUCLEOTIDE SEQUENCE [LARGE SCALE GENOMIC DNA]</scope>
    <source>
        <strain evidence="2 3">DSM 29007</strain>
    </source>
</reference>
<dbReference type="EMBL" id="JACHIA010000003">
    <property type="protein sequence ID" value="MBB6070080.1"/>
    <property type="molecule type" value="Genomic_DNA"/>
</dbReference>
<accession>A0A841GS74</accession>
<keyword evidence="1" id="KW-0812">Transmembrane</keyword>
<keyword evidence="3" id="KW-1185">Reference proteome</keyword>
<comment type="caution">
    <text evidence="2">The sequence shown here is derived from an EMBL/GenBank/DDBJ whole genome shotgun (WGS) entry which is preliminary data.</text>
</comment>
<organism evidence="2 3">
    <name type="scientific">Longimicrobium terrae</name>
    <dbReference type="NCBI Taxonomy" id="1639882"/>
    <lineage>
        <taxon>Bacteria</taxon>
        <taxon>Pseudomonadati</taxon>
        <taxon>Gemmatimonadota</taxon>
        <taxon>Longimicrobiia</taxon>
        <taxon>Longimicrobiales</taxon>
        <taxon>Longimicrobiaceae</taxon>
        <taxon>Longimicrobium</taxon>
    </lineage>
</organism>
<feature type="transmembrane region" description="Helical" evidence="1">
    <location>
        <begin position="148"/>
        <end position="169"/>
    </location>
</feature>
<feature type="transmembrane region" description="Helical" evidence="1">
    <location>
        <begin position="120"/>
        <end position="136"/>
    </location>
</feature>
<feature type="transmembrane region" description="Helical" evidence="1">
    <location>
        <begin position="50"/>
        <end position="68"/>
    </location>
</feature>
<evidence type="ECO:0000313" key="3">
    <source>
        <dbReference type="Proteomes" id="UP000582837"/>
    </source>
</evidence>
<evidence type="ECO:0000256" key="1">
    <source>
        <dbReference type="SAM" id="Phobius"/>
    </source>
</evidence>
<name>A0A841GS74_9BACT</name>
<dbReference type="AlphaFoldDB" id="A0A841GS74"/>
<gene>
    <name evidence="2" type="ORF">HNQ61_001697</name>
</gene>
<feature type="transmembrane region" description="Helical" evidence="1">
    <location>
        <begin position="20"/>
        <end position="38"/>
    </location>
</feature>
<feature type="transmembrane region" description="Helical" evidence="1">
    <location>
        <begin position="89"/>
        <end position="108"/>
    </location>
</feature>